<dbReference type="RefSeq" id="WP_017041676.1">
    <property type="nucleotide sequence ID" value="NZ_AJYQ02000078.1"/>
</dbReference>
<organism evidence="1 2">
    <name type="scientific">Vibrio genomosp. F10 str. ZF-129</name>
    <dbReference type="NCBI Taxonomy" id="1187848"/>
    <lineage>
        <taxon>Bacteria</taxon>
        <taxon>Pseudomonadati</taxon>
        <taxon>Pseudomonadota</taxon>
        <taxon>Gammaproteobacteria</taxon>
        <taxon>Vibrionales</taxon>
        <taxon>Vibrionaceae</taxon>
        <taxon>Vibrio</taxon>
    </lineage>
</organism>
<gene>
    <name evidence="1" type="ORF">A1QO_00745</name>
</gene>
<protein>
    <submittedName>
        <fullName evidence="1">Uncharacterized protein</fullName>
    </submittedName>
</protein>
<sequence length="220" mass="24367">MKKITSVDQLIECTKSISAELILPEGTSDEKLTNLIQENQSKKAQFLSELFSCPASGDGYIVTLYASSNEHATKNKQSLLDMGYKNIRTYIPLVCDGNNGSKPDPRLDRKFATEAHCSVEVTCLKGDKLLEALKFLTEDFIEYATAIYACGLEGIATFSFDNIEKANLLAALVSLTKERTKDAPSFKAHGIKFEAPKVKQTSLDVWQTTIKVNFPLNKTQ</sequence>
<reference evidence="1 2" key="1">
    <citation type="journal article" date="2012" name="Science">
        <title>Ecological populations of bacteria act as socially cohesive units of antibiotic production and resistance.</title>
        <authorList>
            <person name="Cordero O.X."/>
            <person name="Wildschutte H."/>
            <person name="Kirkup B."/>
            <person name="Proehl S."/>
            <person name="Ngo L."/>
            <person name="Hussain F."/>
            <person name="Le Roux F."/>
            <person name="Mincer T."/>
            <person name="Polz M.F."/>
        </authorList>
    </citation>
    <scope>NUCLEOTIDE SEQUENCE [LARGE SCALE GENOMIC DNA]</scope>
    <source>
        <strain evidence="1 2">ZF-129</strain>
    </source>
</reference>
<name>A0A1E5BGL9_9VIBR</name>
<dbReference type="EMBL" id="AJYQ02000078">
    <property type="protein sequence ID" value="OEE35320.1"/>
    <property type="molecule type" value="Genomic_DNA"/>
</dbReference>
<dbReference type="Proteomes" id="UP000094741">
    <property type="component" value="Unassembled WGS sequence"/>
</dbReference>
<accession>A0A1E5BGL9</accession>
<proteinExistence type="predicted"/>
<evidence type="ECO:0000313" key="2">
    <source>
        <dbReference type="Proteomes" id="UP000094741"/>
    </source>
</evidence>
<evidence type="ECO:0000313" key="1">
    <source>
        <dbReference type="EMBL" id="OEE35320.1"/>
    </source>
</evidence>
<comment type="caution">
    <text evidence="1">The sequence shown here is derived from an EMBL/GenBank/DDBJ whole genome shotgun (WGS) entry which is preliminary data.</text>
</comment>
<dbReference type="AlphaFoldDB" id="A0A1E5BGL9"/>